<dbReference type="Pfam" id="PF02416">
    <property type="entry name" value="TatA_B_E"/>
    <property type="match status" value="1"/>
</dbReference>
<proteinExistence type="inferred from homology"/>
<keyword evidence="8 9" id="KW-0472">Membrane</keyword>
<name>A0ABP5JZY0_9ACTN</name>
<evidence type="ECO:0000256" key="10">
    <source>
        <dbReference type="SAM" id="MobiDB-lite"/>
    </source>
</evidence>
<evidence type="ECO:0000256" key="9">
    <source>
        <dbReference type="HAMAP-Rule" id="MF_00236"/>
    </source>
</evidence>
<evidence type="ECO:0000256" key="1">
    <source>
        <dbReference type="ARBA" id="ARBA00004162"/>
    </source>
</evidence>
<sequence length="92" mass="10036">MGELAPWHWLIVGLVFMLLFGAKKLPDAARSLGQSVRILRAETRGPDEHPQAVPDTVEDKLRRAAQLRAEAQNLEDGGEPATSAVPLEGGRR</sequence>
<comment type="subcellular location">
    <subcellularLocation>
        <location evidence="1 9">Cell membrane</location>
        <topology evidence="1 9">Single-pass membrane protein</topology>
    </subcellularLocation>
</comment>
<dbReference type="Gene3D" id="1.20.5.3310">
    <property type="match status" value="1"/>
</dbReference>
<dbReference type="Proteomes" id="UP001501020">
    <property type="component" value="Unassembled WGS sequence"/>
</dbReference>
<dbReference type="InterPro" id="IPR003369">
    <property type="entry name" value="TatA/B/E"/>
</dbReference>
<dbReference type="InterPro" id="IPR006312">
    <property type="entry name" value="TatA/E"/>
</dbReference>
<feature type="transmembrane region" description="Helical" evidence="9">
    <location>
        <begin position="6"/>
        <end position="22"/>
    </location>
</feature>
<evidence type="ECO:0000313" key="11">
    <source>
        <dbReference type="EMBL" id="GAA2125225.1"/>
    </source>
</evidence>
<dbReference type="PANTHER" id="PTHR42982">
    <property type="entry name" value="SEC-INDEPENDENT PROTEIN TRANSLOCASE PROTEIN TATA"/>
    <property type="match status" value="1"/>
</dbReference>
<evidence type="ECO:0000256" key="4">
    <source>
        <dbReference type="ARBA" id="ARBA00022692"/>
    </source>
</evidence>
<evidence type="ECO:0000256" key="2">
    <source>
        <dbReference type="ARBA" id="ARBA00022448"/>
    </source>
</evidence>
<keyword evidence="6 9" id="KW-1133">Transmembrane helix</keyword>
<keyword evidence="5 9" id="KW-0653">Protein transport</keyword>
<comment type="similarity">
    <text evidence="9">Belongs to the TatA/E family.</text>
</comment>
<evidence type="ECO:0000256" key="7">
    <source>
        <dbReference type="ARBA" id="ARBA00023010"/>
    </source>
</evidence>
<keyword evidence="2 9" id="KW-0813">Transport</keyword>
<protein>
    <recommendedName>
        <fullName evidence="9">Sec-independent protein translocase protein TatA</fullName>
    </recommendedName>
</protein>
<comment type="function">
    <text evidence="9">Part of the twin-arginine translocation (Tat) system that transports large folded proteins containing a characteristic twin-arginine motif in their signal peptide across membranes. TatA could form the protein-conducting channel of the Tat system.</text>
</comment>
<organism evidence="11 12">
    <name type="scientific">Actinomadura napierensis</name>
    <dbReference type="NCBI Taxonomy" id="267854"/>
    <lineage>
        <taxon>Bacteria</taxon>
        <taxon>Bacillati</taxon>
        <taxon>Actinomycetota</taxon>
        <taxon>Actinomycetes</taxon>
        <taxon>Streptosporangiales</taxon>
        <taxon>Thermomonosporaceae</taxon>
        <taxon>Actinomadura</taxon>
    </lineage>
</organism>
<dbReference type="PANTHER" id="PTHR42982:SF8">
    <property type="entry name" value="SEC-INDEPENDENT PROTEIN TRANSLOCASE PROTEIN TATA"/>
    <property type="match status" value="1"/>
</dbReference>
<keyword evidence="7 9" id="KW-0811">Translocation</keyword>
<dbReference type="HAMAP" id="MF_00236">
    <property type="entry name" value="TatA_E"/>
    <property type="match status" value="1"/>
</dbReference>
<keyword evidence="3 9" id="KW-1003">Cell membrane</keyword>
<reference evidence="12" key="1">
    <citation type="journal article" date="2019" name="Int. J. Syst. Evol. Microbiol.">
        <title>The Global Catalogue of Microorganisms (GCM) 10K type strain sequencing project: providing services to taxonomists for standard genome sequencing and annotation.</title>
        <authorList>
            <consortium name="The Broad Institute Genomics Platform"/>
            <consortium name="The Broad Institute Genome Sequencing Center for Infectious Disease"/>
            <person name="Wu L."/>
            <person name="Ma J."/>
        </authorList>
    </citation>
    <scope>NUCLEOTIDE SEQUENCE [LARGE SCALE GENOMIC DNA]</scope>
    <source>
        <strain evidence="12">JCM 13850</strain>
    </source>
</reference>
<evidence type="ECO:0000256" key="8">
    <source>
        <dbReference type="ARBA" id="ARBA00023136"/>
    </source>
</evidence>
<comment type="caution">
    <text evidence="11">The sequence shown here is derived from an EMBL/GenBank/DDBJ whole genome shotgun (WGS) entry which is preliminary data.</text>
</comment>
<dbReference type="EMBL" id="BAAAMR010000007">
    <property type="protein sequence ID" value="GAA2125225.1"/>
    <property type="molecule type" value="Genomic_DNA"/>
</dbReference>
<evidence type="ECO:0000256" key="5">
    <source>
        <dbReference type="ARBA" id="ARBA00022927"/>
    </source>
</evidence>
<dbReference type="RefSeq" id="WP_344262593.1">
    <property type="nucleotide sequence ID" value="NZ_BAAAMR010000007.1"/>
</dbReference>
<feature type="region of interest" description="Disordered" evidence="10">
    <location>
        <begin position="70"/>
        <end position="92"/>
    </location>
</feature>
<evidence type="ECO:0000313" key="12">
    <source>
        <dbReference type="Proteomes" id="UP001501020"/>
    </source>
</evidence>
<comment type="subunit">
    <text evidence="9">The Tat system comprises two distinct complexes: a TatABC complex, containing multiple copies of TatA, TatB and TatC subunits, and a separate TatA complex, containing only TatA subunits. Substrates initially bind to the TatABC complex, which probably triggers association of the separate TatA complex to form the active translocon.</text>
</comment>
<keyword evidence="12" id="KW-1185">Reference proteome</keyword>
<accession>A0ABP5JZY0</accession>
<dbReference type="NCBIfam" id="TIGR01411">
    <property type="entry name" value="tatAE"/>
    <property type="match status" value="1"/>
</dbReference>
<dbReference type="NCBIfam" id="NF001854">
    <property type="entry name" value="PRK00575.1"/>
    <property type="match status" value="1"/>
</dbReference>
<evidence type="ECO:0000256" key="6">
    <source>
        <dbReference type="ARBA" id="ARBA00022989"/>
    </source>
</evidence>
<gene>
    <name evidence="9" type="primary">tatA</name>
    <name evidence="11" type="ORF">GCM10009727_13400</name>
</gene>
<evidence type="ECO:0000256" key="3">
    <source>
        <dbReference type="ARBA" id="ARBA00022475"/>
    </source>
</evidence>
<keyword evidence="4 9" id="KW-0812">Transmembrane</keyword>